<dbReference type="Pfam" id="PF00753">
    <property type="entry name" value="Lactamase_B"/>
    <property type="match status" value="1"/>
</dbReference>
<sequence length="279" mass="30181">MDAAEGWYDVTRLTDRSYRITEAEAYGAFLIEGTERSVLVDAGIGVGDLPDVVSGLVGTPVTLVLSHTHWDHIGAAAGFEDVRVSPAELPADGRVAIDSLSEEFTERPAQFTERWLDAGNDFPDGVDHDEYAIEPADATALPADGSIDLGDRTLEVVPLPGHSPGHVGLLDPATATLYGGDVVHREYGLYIHFEDCDLDAYVESLRRLRELRDEAAFETLATSHNEPLSGGDLSLIDDLLAGLEEIRAGKRTPEPVDTDWGPAHSYWVGDSEVLTTTDI</sequence>
<dbReference type="SUPFAM" id="SSF56281">
    <property type="entry name" value="Metallo-hydrolase/oxidoreductase"/>
    <property type="match status" value="1"/>
</dbReference>
<dbReference type="SMART" id="SM00849">
    <property type="entry name" value="Lactamase_B"/>
    <property type="match status" value="1"/>
</dbReference>
<accession>A0A9R1CQD0</accession>
<dbReference type="Gene3D" id="3.60.15.10">
    <property type="entry name" value="Ribonuclease Z/Hydroxyacylglutathione hydrolase-like"/>
    <property type="match status" value="1"/>
</dbReference>
<proteinExistence type="predicted"/>
<comment type="caution">
    <text evidence="2">The sequence shown here is derived from an EMBL/GenBank/DDBJ whole genome shotgun (WGS) entry which is preliminary data.</text>
</comment>
<dbReference type="RefSeq" id="WP_256027939.1">
    <property type="nucleotide sequence ID" value="NZ_JAHLKM010000001.1"/>
</dbReference>
<gene>
    <name evidence="2" type="ORF">KM295_00730</name>
</gene>
<dbReference type="InterPro" id="IPR050855">
    <property type="entry name" value="NDM-1-like"/>
</dbReference>
<dbReference type="InterPro" id="IPR001279">
    <property type="entry name" value="Metallo-B-lactamas"/>
</dbReference>
<dbReference type="AlphaFoldDB" id="A0A9R1CQD0"/>
<dbReference type="PANTHER" id="PTHR42951:SF4">
    <property type="entry name" value="ACYL-COENZYME A THIOESTERASE MBLAC2"/>
    <property type="match status" value="1"/>
</dbReference>
<organism evidence="2 3">
    <name type="scientific">Natronomonas aquatica</name>
    <dbReference type="NCBI Taxonomy" id="2841590"/>
    <lineage>
        <taxon>Archaea</taxon>
        <taxon>Methanobacteriati</taxon>
        <taxon>Methanobacteriota</taxon>
        <taxon>Stenosarchaea group</taxon>
        <taxon>Halobacteria</taxon>
        <taxon>Halobacteriales</taxon>
        <taxon>Natronomonadaceae</taxon>
        <taxon>Natronomonas</taxon>
    </lineage>
</organism>
<keyword evidence="3" id="KW-1185">Reference proteome</keyword>
<evidence type="ECO:0000259" key="1">
    <source>
        <dbReference type="SMART" id="SM00849"/>
    </source>
</evidence>
<name>A0A9R1CQD0_9EURY</name>
<evidence type="ECO:0000313" key="2">
    <source>
        <dbReference type="EMBL" id="MCQ4332030.1"/>
    </source>
</evidence>
<dbReference type="Proteomes" id="UP001139494">
    <property type="component" value="Unassembled WGS sequence"/>
</dbReference>
<dbReference type="EMBL" id="JAHLKM010000001">
    <property type="protein sequence ID" value="MCQ4332030.1"/>
    <property type="molecule type" value="Genomic_DNA"/>
</dbReference>
<dbReference type="PANTHER" id="PTHR42951">
    <property type="entry name" value="METALLO-BETA-LACTAMASE DOMAIN-CONTAINING"/>
    <property type="match status" value="1"/>
</dbReference>
<dbReference type="InterPro" id="IPR036866">
    <property type="entry name" value="RibonucZ/Hydroxyglut_hydro"/>
</dbReference>
<protein>
    <submittedName>
        <fullName evidence="2">MBL fold metallo-hydrolase</fullName>
    </submittedName>
</protein>
<evidence type="ECO:0000313" key="3">
    <source>
        <dbReference type="Proteomes" id="UP001139494"/>
    </source>
</evidence>
<feature type="domain" description="Metallo-beta-lactamase" evidence="1">
    <location>
        <begin position="25"/>
        <end position="224"/>
    </location>
</feature>
<reference evidence="2" key="1">
    <citation type="journal article" date="2023" name="Front. Microbiol.">
        <title>Genomic-based phylogenetic and metabolic analyses of the genus Natronomonas, and description of Natronomonas aquatica sp. nov.</title>
        <authorList>
            <person name="Garcia-Roldan A."/>
            <person name="Duran-Viseras A."/>
            <person name="de la Haba R.R."/>
            <person name="Corral P."/>
            <person name="Sanchez-Porro C."/>
            <person name="Ventosa A."/>
        </authorList>
    </citation>
    <scope>NUCLEOTIDE SEQUENCE</scope>
    <source>
        <strain evidence="2">F2-12</strain>
    </source>
</reference>